<accession>A0A853H1E1</accession>
<evidence type="ECO:0000313" key="12">
    <source>
        <dbReference type="Proteomes" id="UP000554144"/>
    </source>
</evidence>
<keyword evidence="6 10" id="KW-0547">Nucleotide-binding</keyword>
<dbReference type="EC" id="3.6.1.31" evidence="10"/>
<dbReference type="EMBL" id="JACCEV010000001">
    <property type="protein sequence ID" value="NYT84393.1"/>
    <property type="molecule type" value="Genomic_DNA"/>
</dbReference>
<evidence type="ECO:0000256" key="7">
    <source>
        <dbReference type="ARBA" id="ARBA00022801"/>
    </source>
</evidence>
<evidence type="ECO:0000256" key="5">
    <source>
        <dbReference type="ARBA" id="ARBA00022605"/>
    </source>
</evidence>
<dbReference type="GO" id="GO:0000105">
    <property type="term" value="P:L-histidine biosynthetic process"/>
    <property type="evidence" value="ECO:0007669"/>
    <property type="project" value="UniProtKB-UniRule"/>
</dbReference>
<evidence type="ECO:0000256" key="3">
    <source>
        <dbReference type="ARBA" id="ARBA00005204"/>
    </source>
</evidence>
<dbReference type="Proteomes" id="UP000554144">
    <property type="component" value="Unassembled WGS sequence"/>
</dbReference>
<keyword evidence="7 10" id="KW-0378">Hydrolase</keyword>
<comment type="similarity">
    <text evidence="10">Belongs to the PRA-PH family.</text>
</comment>
<gene>
    <name evidence="10" type="primary">hisE</name>
    <name evidence="11" type="ORF">H0A62_02145</name>
</gene>
<dbReference type="NCBIfam" id="NF001611">
    <property type="entry name" value="PRK00400.1-3"/>
    <property type="match status" value="1"/>
</dbReference>
<dbReference type="RefSeq" id="WP_130038437.1">
    <property type="nucleotide sequence ID" value="NZ_JACCEV010000001.1"/>
</dbReference>
<dbReference type="GO" id="GO:0005737">
    <property type="term" value="C:cytoplasm"/>
    <property type="evidence" value="ECO:0007669"/>
    <property type="project" value="UniProtKB-SubCell"/>
</dbReference>
<dbReference type="PANTHER" id="PTHR42945:SF9">
    <property type="entry name" value="HISTIDINE BIOSYNTHESIS BIFUNCTIONAL PROTEIN HISIE"/>
    <property type="match status" value="1"/>
</dbReference>
<dbReference type="GO" id="GO:0005524">
    <property type="term" value="F:ATP binding"/>
    <property type="evidence" value="ECO:0007669"/>
    <property type="project" value="UniProtKB-KW"/>
</dbReference>
<organism evidence="11 12">
    <name type="scientific">Pollutimonas harenae</name>
    <dbReference type="NCBI Taxonomy" id="657015"/>
    <lineage>
        <taxon>Bacteria</taxon>
        <taxon>Pseudomonadati</taxon>
        <taxon>Pseudomonadota</taxon>
        <taxon>Betaproteobacteria</taxon>
        <taxon>Burkholderiales</taxon>
        <taxon>Alcaligenaceae</taxon>
        <taxon>Pollutimonas</taxon>
    </lineage>
</organism>
<dbReference type="UniPathway" id="UPA00031">
    <property type="reaction ID" value="UER00007"/>
</dbReference>
<evidence type="ECO:0000256" key="6">
    <source>
        <dbReference type="ARBA" id="ARBA00022741"/>
    </source>
</evidence>
<reference evidence="11 12" key="1">
    <citation type="submission" date="2020-07" db="EMBL/GenBank/DDBJ databases">
        <title>Taxonomic revisions and descriptions of new bacterial species based on genomic comparisons in the high-G+C-content subgroup of the family Alcaligenaceae.</title>
        <authorList>
            <person name="Szabo A."/>
            <person name="Felfoldi T."/>
        </authorList>
    </citation>
    <scope>NUCLEOTIDE SEQUENCE [LARGE SCALE GENOMIC DNA]</scope>
    <source>
        <strain evidence="11 12">DSM 25667</strain>
    </source>
</reference>
<dbReference type="SUPFAM" id="SSF101386">
    <property type="entry name" value="all-alpha NTP pyrophosphatases"/>
    <property type="match status" value="1"/>
</dbReference>
<dbReference type="InterPro" id="IPR021130">
    <property type="entry name" value="PRib-ATP_PPHydrolase-like"/>
</dbReference>
<comment type="catalytic activity">
    <reaction evidence="1 10">
        <text>1-(5-phospho-beta-D-ribosyl)-ATP + H2O = 1-(5-phospho-beta-D-ribosyl)-5'-AMP + diphosphate + H(+)</text>
        <dbReference type="Rhea" id="RHEA:22828"/>
        <dbReference type="ChEBI" id="CHEBI:15377"/>
        <dbReference type="ChEBI" id="CHEBI:15378"/>
        <dbReference type="ChEBI" id="CHEBI:33019"/>
        <dbReference type="ChEBI" id="CHEBI:59457"/>
        <dbReference type="ChEBI" id="CHEBI:73183"/>
        <dbReference type="EC" id="3.6.1.31"/>
    </reaction>
</comment>
<comment type="pathway">
    <text evidence="3 10">Amino-acid biosynthesis; L-histidine biosynthesis; L-histidine from 5-phospho-alpha-D-ribose 1-diphosphate: step 2/9.</text>
</comment>
<protein>
    <recommendedName>
        <fullName evidence="10">Phosphoribosyl-ATP pyrophosphatase</fullName>
        <shortName evidence="10">PRA-PH</shortName>
        <ecNumber evidence="10">3.6.1.31</ecNumber>
    </recommendedName>
</protein>
<dbReference type="PANTHER" id="PTHR42945">
    <property type="entry name" value="HISTIDINE BIOSYNTHESIS BIFUNCTIONAL PROTEIN"/>
    <property type="match status" value="1"/>
</dbReference>
<keyword evidence="4 10" id="KW-0963">Cytoplasm</keyword>
<dbReference type="OrthoDB" id="9814738at2"/>
<name>A0A853H1E1_9BURK</name>
<evidence type="ECO:0000313" key="11">
    <source>
        <dbReference type="EMBL" id="NYT84393.1"/>
    </source>
</evidence>
<keyword evidence="9 10" id="KW-0368">Histidine biosynthesis</keyword>
<dbReference type="NCBIfam" id="TIGR03188">
    <property type="entry name" value="histidine_hisI"/>
    <property type="match status" value="1"/>
</dbReference>
<dbReference type="GO" id="GO:0004636">
    <property type="term" value="F:phosphoribosyl-ATP diphosphatase activity"/>
    <property type="evidence" value="ECO:0007669"/>
    <property type="project" value="UniProtKB-UniRule"/>
</dbReference>
<dbReference type="InterPro" id="IPR008179">
    <property type="entry name" value="HisE"/>
</dbReference>
<dbReference type="Gene3D" id="1.10.287.1080">
    <property type="entry name" value="MazG-like"/>
    <property type="match status" value="1"/>
</dbReference>
<dbReference type="Pfam" id="PF01503">
    <property type="entry name" value="PRA-PH"/>
    <property type="match status" value="1"/>
</dbReference>
<evidence type="ECO:0000256" key="4">
    <source>
        <dbReference type="ARBA" id="ARBA00022490"/>
    </source>
</evidence>
<evidence type="ECO:0000256" key="8">
    <source>
        <dbReference type="ARBA" id="ARBA00022840"/>
    </source>
</evidence>
<evidence type="ECO:0000256" key="10">
    <source>
        <dbReference type="HAMAP-Rule" id="MF_01020"/>
    </source>
</evidence>
<keyword evidence="12" id="KW-1185">Reference proteome</keyword>
<dbReference type="CDD" id="cd11534">
    <property type="entry name" value="NTP-PPase_HisIE_like"/>
    <property type="match status" value="1"/>
</dbReference>
<comment type="caution">
    <text evidence="11">The sequence shown here is derived from an EMBL/GenBank/DDBJ whole genome shotgun (WGS) entry which is preliminary data.</text>
</comment>
<evidence type="ECO:0000256" key="1">
    <source>
        <dbReference type="ARBA" id="ARBA00001460"/>
    </source>
</evidence>
<keyword evidence="5 10" id="KW-0028">Amino-acid biosynthesis</keyword>
<dbReference type="HAMAP" id="MF_01020">
    <property type="entry name" value="HisE"/>
    <property type="match status" value="1"/>
</dbReference>
<comment type="subcellular location">
    <subcellularLocation>
        <location evidence="2 10">Cytoplasm</location>
    </subcellularLocation>
</comment>
<sequence length="115" mass="12296">MNPADTSAILARLADTLESRLPAKGGDPASSYTAKLLAKGPDAFLKKIGEEATELVMAAKDNTPDRIVAETADLWFHSLVALAYYGLRPEQVLAELARREGVSGLAEKASRPQTD</sequence>
<dbReference type="AlphaFoldDB" id="A0A853H1E1"/>
<proteinExistence type="inferred from homology"/>
<keyword evidence="8 10" id="KW-0067">ATP-binding</keyword>
<evidence type="ECO:0000256" key="2">
    <source>
        <dbReference type="ARBA" id="ARBA00004496"/>
    </source>
</evidence>
<evidence type="ECO:0000256" key="9">
    <source>
        <dbReference type="ARBA" id="ARBA00023102"/>
    </source>
</evidence>